<dbReference type="AlphaFoldDB" id="A0A2K0WJ46"/>
<keyword evidence="3" id="KW-1185">Reference proteome</keyword>
<reference evidence="2 3" key="1">
    <citation type="submission" date="2017-06" db="EMBL/GenBank/DDBJ databases">
        <title>Genome of Fusarium nygamai isolate CS10214.</title>
        <authorList>
            <person name="Gardiner D.M."/>
            <person name="Obanor F."/>
            <person name="Kazan K."/>
        </authorList>
    </citation>
    <scope>NUCLEOTIDE SEQUENCE [LARGE SCALE GENOMIC DNA]</scope>
    <source>
        <strain evidence="2 3">CS10214</strain>
    </source>
</reference>
<evidence type="ECO:0000313" key="3">
    <source>
        <dbReference type="Proteomes" id="UP000236664"/>
    </source>
</evidence>
<dbReference type="EMBL" id="MTQA01000060">
    <property type="protein sequence ID" value="PNP82293.1"/>
    <property type="molecule type" value="Genomic_DNA"/>
</dbReference>
<dbReference type="OrthoDB" id="5053758at2759"/>
<protein>
    <submittedName>
        <fullName evidence="2">Uncharacterized protein</fullName>
    </submittedName>
</protein>
<name>A0A2K0WJ46_GIBNY</name>
<evidence type="ECO:0000256" key="1">
    <source>
        <dbReference type="SAM" id="MobiDB-lite"/>
    </source>
</evidence>
<gene>
    <name evidence="2" type="ORF">FNYG_04482</name>
</gene>
<evidence type="ECO:0000313" key="2">
    <source>
        <dbReference type="EMBL" id="PNP82293.1"/>
    </source>
</evidence>
<feature type="compositionally biased region" description="Polar residues" evidence="1">
    <location>
        <begin position="137"/>
        <end position="146"/>
    </location>
</feature>
<organism evidence="2 3">
    <name type="scientific">Gibberella nygamai</name>
    <name type="common">Bean root rot disease fungus</name>
    <name type="synonym">Fusarium nygamai</name>
    <dbReference type="NCBI Taxonomy" id="42673"/>
    <lineage>
        <taxon>Eukaryota</taxon>
        <taxon>Fungi</taxon>
        <taxon>Dikarya</taxon>
        <taxon>Ascomycota</taxon>
        <taxon>Pezizomycotina</taxon>
        <taxon>Sordariomycetes</taxon>
        <taxon>Hypocreomycetidae</taxon>
        <taxon>Hypocreales</taxon>
        <taxon>Nectriaceae</taxon>
        <taxon>Fusarium</taxon>
        <taxon>Fusarium fujikuroi species complex</taxon>
    </lineage>
</organism>
<feature type="compositionally biased region" description="Basic and acidic residues" evidence="1">
    <location>
        <begin position="149"/>
        <end position="183"/>
    </location>
</feature>
<dbReference type="Proteomes" id="UP000236664">
    <property type="component" value="Unassembled WGS sequence"/>
</dbReference>
<accession>A0A2K0WJ46</accession>
<comment type="caution">
    <text evidence="2">The sequence shown here is derived from an EMBL/GenBank/DDBJ whole genome shotgun (WGS) entry which is preliminary data.</text>
</comment>
<feature type="region of interest" description="Disordered" evidence="1">
    <location>
        <begin position="137"/>
        <end position="194"/>
    </location>
</feature>
<sequence>MSSPVPMPTARQAELHDRFKQYLSLEREGPPIEALKEAKALVEENGLNPYHAAHLHMKLAGIPEMGLYHATEAVRTLTQLRETSDSQTVAEQLQEATNAMLEAQKIEKDWSEHLDTMTSECREAAVQQRFTEYFSNLEQDQSSPSGVETEDRNSFTFDDTVKKGRTADSGGEKEEKEVEKVEDLYDDAWDYSPS</sequence>
<feature type="compositionally biased region" description="Acidic residues" evidence="1">
    <location>
        <begin position="184"/>
        <end position="194"/>
    </location>
</feature>
<proteinExistence type="predicted"/>